<dbReference type="AlphaFoldDB" id="A0A9P5SCI9"/>
<keyword evidence="6" id="KW-1185">Reference proteome</keyword>
<dbReference type="InterPro" id="IPR008251">
    <property type="entry name" value="Chromo_shadow_dom"/>
</dbReference>
<dbReference type="SUPFAM" id="SSF54160">
    <property type="entry name" value="Chromo domain-like"/>
    <property type="match status" value="2"/>
</dbReference>
<evidence type="ECO:0000313" key="5">
    <source>
        <dbReference type="EMBL" id="KAF9325635.1"/>
    </source>
</evidence>
<dbReference type="Gene3D" id="2.40.50.40">
    <property type="match status" value="2"/>
</dbReference>
<dbReference type="SMART" id="SM00298">
    <property type="entry name" value="CHROMO"/>
    <property type="match status" value="1"/>
</dbReference>
<comment type="caution">
    <text evidence="5">The sequence shown here is derived from an EMBL/GenBank/DDBJ whole genome shotgun (WGS) entry which is preliminary data.</text>
</comment>
<dbReference type="PANTHER" id="PTHR22812">
    <property type="entry name" value="CHROMOBOX PROTEIN"/>
    <property type="match status" value="1"/>
</dbReference>
<sequence>MGNPSESHRDEVKVKEEKTKNIKEDNPRDEVEDEGDEDDESDDGDDNVYEVERVAGHMRDEDNVLAYLIKWKGYDEKDNTYEKVVNCDDLIADYWVRYEAAGGKKSDLEGREPKPQVPKRVANRPGKSTGNNRSSSHAPEPLLPDLPPVTKESRESPAPKRQRVSNESRKDPVATKRQKADDHESEVEDDEEEDKAKKTYPPAEWASWDEHIREVQTVEKLKDSMVVHVLWKNGRETEHQATVAHQKFPQKLIHFYESHLKFTQA</sequence>
<dbReference type="InterPro" id="IPR051219">
    <property type="entry name" value="Heterochromatin_chromo-domain"/>
</dbReference>
<dbReference type="Pfam" id="PF00385">
    <property type="entry name" value="Chromo"/>
    <property type="match status" value="1"/>
</dbReference>
<comment type="subcellular location">
    <subcellularLocation>
        <location evidence="1">Nucleus</location>
    </subcellularLocation>
</comment>
<feature type="compositionally biased region" description="Acidic residues" evidence="3">
    <location>
        <begin position="183"/>
        <end position="193"/>
    </location>
</feature>
<dbReference type="Pfam" id="PF01393">
    <property type="entry name" value="Chromo_shadow"/>
    <property type="match status" value="1"/>
</dbReference>
<accession>A0A9P5SCI9</accession>
<keyword evidence="2" id="KW-0539">Nucleus</keyword>
<dbReference type="PROSITE" id="PS50013">
    <property type="entry name" value="CHROMO_2"/>
    <property type="match status" value="1"/>
</dbReference>
<name>A0A9P5SCI9_9FUNG</name>
<feature type="compositionally biased region" description="Basic and acidic residues" evidence="3">
    <location>
        <begin position="1"/>
        <end position="29"/>
    </location>
</feature>
<feature type="compositionally biased region" description="Basic and acidic residues" evidence="3">
    <location>
        <begin position="151"/>
        <end position="182"/>
    </location>
</feature>
<dbReference type="InterPro" id="IPR023780">
    <property type="entry name" value="Chromo_domain"/>
</dbReference>
<dbReference type="SMART" id="SM00300">
    <property type="entry name" value="ChSh"/>
    <property type="match status" value="1"/>
</dbReference>
<feature type="domain" description="Chromo" evidence="4">
    <location>
        <begin position="49"/>
        <end position="86"/>
    </location>
</feature>
<reference evidence="5" key="1">
    <citation type="journal article" date="2020" name="Fungal Divers.">
        <title>Resolving the Mortierellaceae phylogeny through synthesis of multi-gene phylogenetics and phylogenomics.</title>
        <authorList>
            <person name="Vandepol N."/>
            <person name="Liber J."/>
            <person name="Desiro A."/>
            <person name="Na H."/>
            <person name="Kennedy M."/>
            <person name="Barry K."/>
            <person name="Grigoriev I.V."/>
            <person name="Miller A.N."/>
            <person name="O'Donnell K."/>
            <person name="Stajich J.E."/>
            <person name="Bonito G."/>
        </authorList>
    </citation>
    <scope>NUCLEOTIDE SEQUENCE</scope>
    <source>
        <strain evidence="5">NVP1</strain>
    </source>
</reference>
<dbReference type="CDD" id="cd00024">
    <property type="entry name" value="CD_CSD"/>
    <property type="match status" value="1"/>
</dbReference>
<proteinExistence type="predicted"/>
<evidence type="ECO:0000256" key="2">
    <source>
        <dbReference type="ARBA" id="ARBA00023242"/>
    </source>
</evidence>
<feature type="compositionally biased region" description="Acidic residues" evidence="3">
    <location>
        <begin position="30"/>
        <end position="49"/>
    </location>
</feature>
<feature type="region of interest" description="Disordered" evidence="3">
    <location>
        <begin position="102"/>
        <end position="206"/>
    </location>
</feature>
<dbReference type="InterPro" id="IPR000953">
    <property type="entry name" value="Chromo/chromo_shadow_dom"/>
</dbReference>
<evidence type="ECO:0000313" key="6">
    <source>
        <dbReference type="Proteomes" id="UP000696485"/>
    </source>
</evidence>
<evidence type="ECO:0000259" key="4">
    <source>
        <dbReference type="PROSITE" id="PS50013"/>
    </source>
</evidence>
<dbReference type="EMBL" id="JAAAUY010000894">
    <property type="protein sequence ID" value="KAF9325635.1"/>
    <property type="molecule type" value="Genomic_DNA"/>
</dbReference>
<feature type="compositionally biased region" description="Basic and acidic residues" evidence="3">
    <location>
        <begin position="102"/>
        <end position="114"/>
    </location>
</feature>
<feature type="region of interest" description="Disordered" evidence="3">
    <location>
        <begin position="1"/>
        <end position="59"/>
    </location>
</feature>
<dbReference type="GO" id="GO:0005634">
    <property type="term" value="C:nucleus"/>
    <property type="evidence" value="ECO:0007669"/>
    <property type="project" value="UniProtKB-SubCell"/>
</dbReference>
<dbReference type="InterPro" id="IPR016197">
    <property type="entry name" value="Chromo-like_dom_sf"/>
</dbReference>
<gene>
    <name evidence="5" type="ORF">BG006_010873</name>
</gene>
<dbReference type="Proteomes" id="UP000696485">
    <property type="component" value="Unassembled WGS sequence"/>
</dbReference>
<evidence type="ECO:0000256" key="3">
    <source>
        <dbReference type="SAM" id="MobiDB-lite"/>
    </source>
</evidence>
<feature type="compositionally biased region" description="Polar residues" evidence="3">
    <location>
        <begin position="126"/>
        <end position="137"/>
    </location>
</feature>
<protein>
    <recommendedName>
        <fullName evidence="4">Chromo domain-containing protein</fullName>
    </recommendedName>
</protein>
<organism evidence="5 6">
    <name type="scientific">Podila minutissima</name>
    <dbReference type="NCBI Taxonomy" id="64525"/>
    <lineage>
        <taxon>Eukaryota</taxon>
        <taxon>Fungi</taxon>
        <taxon>Fungi incertae sedis</taxon>
        <taxon>Mucoromycota</taxon>
        <taxon>Mortierellomycotina</taxon>
        <taxon>Mortierellomycetes</taxon>
        <taxon>Mortierellales</taxon>
        <taxon>Mortierellaceae</taxon>
        <taxon>Podila</taxon>
    </lineage>
</organism>
<feature type="compositionally biased region" description="Basic and acidic residues" evidence="3">
    <location>
        <begin position="50"/>
        <end position="59"/>
    </location>
</feature>
<evidence type="ECO:0000256" key="1">
    <source>
        <dbReference type="ARBA" id="ARBA00004123"/>
    </source>
</evidence>